<dbReference type="Gene3D" id="1.25.40.20">
    <property type="entry name" value="Ankyrin repeat-containing domain"/>
    <property type="match status" value="1"/>
</dbReference>
<dbReference type="AlphaFoldDB" id="A0A0D2JU42"/>
<comment type="caution">
    <text evidence="7">The sequence shown here is derived from an EMBL/GenBank/DDBJ whole genome shotgun (WGS) entry which is preliminary data.</text>
</comment>
<evidence type="ECO:0000259" key="6">
    <source>
        <dbReference type="Pfam" id="PF14371"/>
    </source>
</evidence>
<name>A0A0D2JU42_9BACT</name>
<reference evidence="7 8" key="1">
    <citation type="submission" date="2013-11" db="EMBL/GenBank/DDBJ databases">
        <title>Metagenomic analysis of a methanogenic consortium involved in long chain n-alkane degradation.</title>
        <authorList>
            <person name="Davidova I.A."/>
            <person name="Callaghan A.V."/>
            <person name="Wawrik B."/>
            <person name="Pruitt S."/>
            <person name="Marks C."/>
            <person name="Duncan K.E."/>
            <person name="Suflita J.M."/>
        </authorList>
    </citation>
    <scope>NUCLEOTIDE SEQUENCE [LARGE SCALE GENOMIC DNA]</scope>
    <source>
        <strain evidence="7 8">SPR</strain>
    </source>
</reference>
<protein>
    <recommendedName>
        <fullName evidence="6">DUF4412 domain-containing protein</fullName>
    </recommendedName>
</protein>
<dbReference type="PROSITE" id="PS50088">
    <property type="entry name" value="ANK_REPEAT"/>
    <property type="match status" value="2"/>
</dbReference>
<keyword evidence="2 3" id="KW-0040">ANK repeat</keyword>
<feature type="repeat" description="ANK" evidence="3">
    <location>
        <begin position="618"/>
        <end position="650"/>
    </location>
</feature>
<sequence length="684" mass="76375">MKIKNTRCLQALISFVLCFLFLCGAHKAWAVEFTADISEEITNSKAVGTILVHPRGYRMDLSVTQKKGKSGKAIIMVDKKSGKTRLFNPQTKTYKEVKSFSFLAFMLDPFQGIEQLKKVATSKKVGSEKVSGFLCDHYAYYDQDFKLADVWYALELDSFPIKAHMVSGRNDRRVKIKINTGDTRFLLSNIKPGSVDTASLNIPAGFSKAPDPREARKKALAALPAVKQTVQGKAPWGRRIGEGGEIRVKVDPMRPVVIELRNFYSSSTGSYKVIPQNAAQADIKPQPFDFTKNWQRKKVEVSKKKKTEWVYIRVEKGLIYATVVNAKDPFKFSRDSKLEEGYLHSAGGRGAFVYSDRKLMVRVTGDSQDAKDSELVFSGCKGSCKDKLFEKRITITNGQTKTWEFPPGHKITICDFRINKTGAVKFRIEQPARESAKRSISKAKTGSTASGPKVVRTTPIKTYGRSTKKSPGKSGNRLNKADSRVIIKALNHGDVKTVKAYLDKGMDANIYVYGAPLLQKAANLSTAEMVKLVIERGGDLSYQNRSGDNALAQAQSNFKHWREVIPVLVKAGVPVDKQTAIWKIAFKTKGGKFKPGAKEMLEYLLDKGADINAPISKAGTTLLMNAAKMAWLEPVEFYLAHGADTKLRDKDNKTALDWARTPRSREKLYQKQQRQKVIKLLESK</sequence>
<dbReference type="InterPro" id="IPR002110">
    <property type="entry name" value="Ankyrin_rpt"/>
</dbReference>
<dbReference type="PANTHER" id="PTHR24171">
    <property type="entry name" value="ANKYRIN REPEAT DOMAIN-CONTAINING PROTEIN 39-RELATED"/>
    <property type="match status" value="1"/>
</dbReference>
<proteinExistence type="predicted"/>
<gene>
    <name evidence="7" type="ORF">X474_16155</name>
</gene>
<evidence type="ECO:0000313" key="8">
    <source>
        <dbReference type="Proteomes" id="UP000032233"/>
    </source>
</evidence>
<feature type="repeat" description="ANK" evidence="3">
    <location>
        <begin position="513"/>
        <end position="545"/>
    </location>
</feature>
<dbReference type="EMBL" id="AZAC01000020">
    <property type="protein sequence ID" value="KIX12985.1"/>
    <property type="molecule type" value="Genomic_DNA"/>
</dbReference>
<evidence type="ECO:0000256" key="1">
    <source>
        <dbReference type="ARBA" id="ARBA00022737"/>
    </source>
</evidence>
<evidence type="ECO:0000256" key="2">
    <source>
        <dbReference type="ARBA" id="ARBA00023043"/>
    </source>
</evidence>
<dbReference type="SUPFAM" id="SSF48403">
    <property type="entry name" value="Ankyrin repeat"/>
    <property type="match status" value="1"/>
</dbReference>
<evidence type="ECO:0000313" key="7">
    <source>
        <dbReference type="EMBL" id="KIX12985.1"/>
    </source>
</evidence>
<feature type="domain" description="DUF4412" evidence="6">
    <location>
        <begin position="44"/>
        <end position="165"/>
    </location>
</feature>
<feature type="region of interest" description="Disordered" evidence="4">
    <location>
        <begin position="435"/>
        <end position="454"/>
    </location>
</feature>
<evidence type="ECO:0000256" key="4">
    <source>
        <dbReference type="SAM" id="MobiDB-lite"/>
    </source>
</evidence>
<dbReference type="Gene3D" id="2.50.20.20">
    <property type="match status" value="1"/>
</dbReference>
<feature type="signal peptide" evidence="5">
    <location>
        <begin position="1"/>
        <end position="30"/>
    </location>
</feature>
<feature type="chain" id="PRO_5002245159" description="DUF4412 domain-containing protein" evidence="5">
    <location>
        <begin position="31"/>
        <end position="684"/>
    </location>
</feature>
<evidence type="ECO:0000256" key="5">
    <source>
        <dbReference type="SAM" id="SignalP"/>
    </source>
</evidence>
<dbReference type="RefSeq" id="WP_044349913.1">
    <property type="nucleotide sequence ID" value="NZ_AZAC01000020.1"/>
</dbReference>
<dbReference type="InParanoid" id="A0A0D2JU42"/>
<accession>A0A0D2JU42</accession>
<dbReference type="InterPro" id="IPR036770">
    <property type="entry name" value="Ankyrin_rpt-contain_sf"/>
</dbReference>
<keyword evidence="5" id="KW-0732">Signal</keyword>
<dbReference type="InterPro" id="IPR025524">
    <property type="entry name" value="DUF4412"/>
</dbReference>
<keyword evidence="8" id="KW-1185">Reference proteome</keyword>
<dbReference type="Pfam" id="PF14371">
    <property type="entry name" value="DUF4412"/>
    <property type="match status" value="1"/>
</dbReference>
<dbReference type="SMART" id="SM00248">
    <property type="entry name" value="ANK"/>
    <property type="match status" value="2"/>
</dbReference>
<keyword evidence="1" id="KW-0677">Repeat</keyword>
<evidence type="ECO:0000256" key="3">
    <source>
        <dbReference type="PROSITE-ProRule" id="PRU00023"/>
    </source>
</evidence>
<dbReference type="Proteomes" id="UP000032233">
    <property type="component" value="Unassembled WGS sequence"/>
</dbReference>
<dbReference type="STRING" id="1429043.X474_16155"/>
<organism evidence="7 8">
    <name type="scientific">Dethiosulfatarculus sandiegensis</name>
    <dbReference type="NCBI Taxonomy" id="1429043"/>
    <lineage>
        <taxon>Bacteria</taxon>
        <taxon>Pseudomonadati</taxon>
        <taxon>Thermodesulfobacteriota</taxon>
        <taxon>Desulfarculia</taxon>
        <taxon>Desulfarculales</taxon>
        <taxon>Desulfarculaceae</taxon>
        <taxon>Dethiosulfatarculus</taxon>
    </lineage>
</organism>